<dbReference type="InterPro" id="IPR007420">
    <property type="entry name" value="DUF465"/>
</dbReference>
<dbReference type="EMBL" id="JSUQ01000012">
    <property type="protein sequence ID" value="KHQ52283.1"/>
    <property type="molecule type" value="Genomic_DNA"/>
</dbReference>
<dbReference type="Gene3D" id="6.10.280.50">
    <property type="match status" value="1"/>
</dbReference>
<reference evidence="1 2" key="1">
    <citation type="submission" date="2014-10" db="EMBL/GenBank/DDBJ databases">
        <title>Genome sequence of Ponticoccus sp. strain UMTAT08 isolated from clonal culture of toxic dinoflagellate Alexandrium tamiyavanichii.</title>
        <authorList>
            <person name="Gan H.Y."/>
            <person name="Muhd D.-D."/>
            <person name="Mohd Noor M.E."/>
            <person name="Yeong Y.S."/>
            <person name="Usup G."/>
        </authorList>
    </citation>
    <scope>NUCLEOTIDE SEQUENCE [LARGE SCALE GENOMIC DNA]</scope>
    <source>
        <strain evidence="1 2">UMTAT08</strain>
    </source>
</reference>
<protein>
    <recommendedName>
        <fullName evidence="3">DUF465 domain-containing protein</fullName>
    </recommendedName>
</protein>
<dbReference type="Proteomes" id="UP000030960">
    <property type="component" value="Unassembled WGS sequence"/>
</dbReference>
<dbReference type="OrthoDB" id="7745726at2"/>
<name>A0A0B3RZX0_9RHOB</name>
<dbReference type="InterPro" id="IPR038444">
    <property type="entry name" value="DUF465_sf"/>
</dbReference>
<evidence type="ECO:0000313" key="2">
    <source>
        <dbReference type="Proteomes" id="UP000030960"/>
    </source>
</evidence>
<accession>A0A0B3RZX0</accession>
<comment type="caution">
    <text evidence="1">The sequence shown here is derived from an EMBL/GenBank/DDBJ whole genome shotgun (WGS) entry which is preliminary data.</text>
</comment>
<gene>
    <name evidence="1" type="ORF">OA50_03300</name>
</gene>
<dbReference type="AlphaFoldDB" id="A0A0B3RZX0"/>
<proteinExistence type="predicted"/>
<sequence length="79" mass="8895">MKTAKTGTPSLEARVQALRSRHAALEQDIEAEQRRPLPSMSRLRVLKSRKLMLKDEMTYYSGLLQTLSSMHRGNPQGAA</sequence>
<evidence type="ECO:0008006" key="3">
    <source>
        <dbReference type="Google" id="ProtNLM"/>
    </source>
</evidence>
<organism evidence="1 2">
    <name type="scientific">Mameliella alba</name>
    <dbReference type="NCBI Taxonomy" id="561184"/>
    <lineage>
        <taxon>Bacteria</taxon>
        <taxon>Pseudomonadati</taxon>
        <taxon>Pseudomonadota</taxon>
        <taxon>Alphaproteobacteria</taxon>
        <taxon>Rhodobacterales</taxon>
        <taxon>Roseobacteraceae</taxon>
        <taxon>Mameliella</taxon>
    </lineage>
</organism>
<dbReference type="Pfam" id="PF04325">
    <property type="entry name" value="DUF465"/>
    <property type="match status" value="1"/>
</dbReference>
<dbReference type="STRING" id="561184.SAMN05216376_102267"/>
<keyword evidence="2" id="KW-1185">Reference proteome</keyword>
<evidence type="ECO:0000313" key="1">
    <source>
        <dbReference type="EMBL" id="KHQ52283.1"/>
    </source>
</evidence>
<dbReference type="RefSeq" id="WP_043143532.1">
    <property type="nucleotide sequence ID" value="NZ_JSUQ01000012.1"/>
</dbReference>